<dbReference type="RefSeq" id="WP_090887084.1">
    <property type="nucleotide sequence ID" value="NZ_FOGG01000029.1"/>
</dbReference>
<feature type="transmembrane region" description="Helical" evidence="1">
    <location>
        <begin position="107"/>
        <end position="126"/>
    </location>
</feature>
<protein>
    <submittedName>
        <fullName evidence="2">Uncharacterized protein</fullName>
    </submittedName>
</protein>
<feature type="transmembrane region" description="Helical" evidence="1">
    <location>
        <begin position="138"/>
        <end position="154"/>
    </location>
</feature>
<keyword evidence="1" id="KW-1133">Transmembrane helix</keyword>
<dbReference type="AlphaFoldDB" id="A0A1H9UBH6"/>
<reference evidence="2 3" key="1">
    <citation type="submission" date="2016-10" db="EMBL/GenBank/DDBJ databases">
        <authorList>
            <person name="de Groot N.N."/>
        </authorList>
    </citation>
    <scope>NUCLEOTIDE SEQUENCE [LARGE SCALE GENOMIC DNA]</scope>
    <source>
        <strain evidence="2 3">DSM 18610</strain>
    </source>
</reference>
<evidence type="ECO:0000313" key="3">
    <source>
        <dbReference type="Proteomes" id="UP000199572"/>
    </source>
</evidence>
<organism evidence="2 3">
    <name type="scientific">Pedobacter rhizosphaerae</name>
    <dbReference type="NCBI Taxonomy" id="390241"/>
    <lineage>
        <taxon>Bacteria</taxon>
        <taxon>Pseudomonadati</taxon>
        <taxon>Bacteroidota</taxon>
        <taxon>Sphingobacteriia</taxon>
        <taxon>Sphingobacteriales</taxon>
        <taxon>Sphingobacteriaceae</taxon>
        <taxon>Pedobacter</taxon>
    </lineage>
</organism>
<feature type="transmembrane region" description="Helical" evidence="1">
    <location>
        <begin position="77"/>
        <end position="95"/>
    </location>
</feature>
<proteinExistence type="predicted"/>
<keyword evidence="1" id="KW-0472">Membrane</keyword>
<gene>
    <name evidence="2" type="ORF">SAMN04488023_12921</name>
</gene>
<feature type="transmembrane region" description="Helical" evidence="1">
    <location>
        <begin position="47"/>
        <end position="65"/>
    </location>
</feature>
<keyword evidence="3" id="KW-1185">Reference proteome</keyword>
<evidence type="ECO:0000313" key="2">
    <source>
        <dbReference type="EMBL" id="SES06608.1"/>
    </source>
</evidence>
<sequence length="336" mass="39763">MVILFQIFAAVVLFFLINTIGRFAPVESRYYQITSFLETDEAPAFNFSFRILTPVVFIILISTLLYQLKLDAYVKDIYWVSIYYVTFRALFNLIIDRAYLINWKKQVFYAFCIVLATYVIYEKLIIKKENLMPNFSDISNELWIIILIFLYNLVNKIQLSENGAEKRKLRYIKHTLSNLKNKYSTIISSRTDIIRLEQIIYAIMLHENFNRPKAFRLLEYVKSKFSKNPVSLGIMQVKSDGFINDLQSVEKGIEILIKEVDLLFPKFKEEYGKLNGAYEIEYLEQSYQAKLIRAYNHCDDYAYDIIELADYINEKFYMNNPVYRILFGNYIEAQGT</sequence>
<dbReference type="STRING" id="390241.SAMN04488023_12921"/>
<dbReference type="EMBL" id="FOGG01000029">
    <property type="protein sequence ID" value="SES06608.1"/>
    <property type="molecule type" value="Genomic_DNA"/>
</dbReference>
<accession>A0A1H9UBH6</accession>
<dbReference type="OrthoDB" id="7832848at2"/>
<dbReference type="Proteomes" id="UP000199572">
    <property type="component" value="Unassembled WGS sequence"/>
</dbReference>
<name>A0A1H9UBH6_9SPHI</name>
<evidence type="ECO:0000256" key="1">
    <source>
        <dbReference type="SAM" id="Phobius"/>
    </source>
</evidence>
<keyword evidence="1" id="KW-0812">Transmembrane</keyword>